<feature type="compositionally biased region" description="Low complexity" evidence="2">
    <location>
        <begin position="153"/>
        <end position="163"/>
    </location>
</feature>
<feature type="compositionally biased region" description="Acidic residues" evidence="2">
    <location>
        <begin position="251"/>
        <end position="270"/>
    </location>
</feature>
<keyword evidence="1" id="KW-0863">Zinc-finger</keyword>
<keyword evidence="1" id="KW-0862">Zinc</keyword>
<name>A0A1E4TT76_PACTA</name>
<sequence>MASLANLPKLRRTLTDVMEDELYHIPGSNGRSNSSSPLLPHALLNHHQLQKNSSQEYLSIPDSMIQHHNLLLDTPALINDEDEEMFSGNEDDENLEDFYTSTTNDDRSDSVQPFNLYANPAIFNTFNNHHHHQNQQHQNHQSHQNHQTHHQQHQQQQQQQQNQHHNHHSQQHPQQYNLHHYAQQNFGFPIQHIDDPLTVSPRDAHLKLPEELMLGGAASNGLFSGQSDSHFYILPEESKVYLTPEELFNEELSEDEDEDDEDEDEDDLMDTDFGLQNDQSFSPPSTTINEDDDLYTTSTASKSAGGALRSSPLSFNVDDILPITPQSKDTHLGKGDNNNDIEQAQHHIKIEDDNSNQAPFTNNHVPLKNETLSLETPPNSSSSSSSSSVEVVPSKHEIDFEISSNEDSLNRQRRKSSMNTPKGNDGVHQCFLINPLTNKTCLKQFSRPYDLVRHQETIHAERKKIYKCTLCEDDYNKTKNIRAAKKTFSRGDALSRHIRVKHGLTGVEATDAIKKAKENVEYIEVN</sequence>
<protein>
    <recommendedName>
        <fullName evidence="3">C2H2-type domain-containing protein</fullName>
    </recommendedName>
</protein>
<dbReference type="OrthoDB" id="7295497at2759"/>
<dbReference type="Proteomes" id="UP000094236">
    <property type="component" value="Unassembled WGS sequence"/>
</dbReference>
<evidence type="ECO:0000256" key="2">
    <source>
        <dbReference type="SAM" id="MobiDB-lite"/>
    </source>
</evidence>
<organism evidence="4 5">
    <name type="scientific">Pachysolen tannophilus NRRL Y-2460</name>
    <dbReference type="NCBI Taxonomy" id="669874"/>
    <lineage>
        <taxon>Eukaryota</taxon>
        <taxon>Fungi</taxon>
        <taxon>Dikarya</taxon>
        <taxon>Ascomycota</taxon>
        <taxon>Saccharomycotina</taxon>
        <taxon>Pichiomycetes</taxon>
        <taxon>Pachysolenaceae</taxon>
        <taxon>Pachysolen</taxon>
    </lineage>
</organism>
<feature type="compositionally biased region" description="Low complexity" evidence="2">
    <location>
        <begin position="135"/>
        <end position="145"/>
    </location>
</feature>
<feature type="compositionally biased region" description="Polar residues" evidence="2">
    <location>
        <begin position="370"/>
        <end position="379"/>
    </location>
</feature>
<dbReference type="AlphaFoldDB" id="A0A1E4TT76"/>
<accession>A0A1E4TT76</accession>
<feature type="region of interest" description="Disordered" evidence="2">
    <location>
        <begin position="370"/>
        <end position="426"/>
    </location>
</feature>
<reference evidence="5" key="1">
    <citation type="submission" date="2016-05" db="EMBL/GenBank/DDBJ databases">
        <title>Comparative genomics of biotechnologically important yeasts.</title>
        <authorList>
            <consortium name="DOE Joint Genome Institute"/>
            <person name="Riley R."/>
            <person name="Haridas S."/>
            <person name="Wolfe K.H."/>
            <person name="Lopes M.R."/>
            <person name="Hittinger C.T."/>
            <person name="Goker M."/>
            <person name="Salamov A."/>
            <person name="Wisecaver J."/>
            <person name="Long T.M."/>
            <person name="Aerts A.L."/>
            <person name="Barry K."/>
            <person name="Choi C."/>
            <person name="Clum A."/>
            <person name="Coughlan A.Y."/>
            <person name="Deshpande S."/>
            <person name="Douglass A.P."/>
            <person name="Hanson S.J."/>
            <person name="Klenk H.-P."/>
            <person name="Labutti K."/>
            <person name="Lapidus A."/>
            <person name="Lindquist E."/>
            <person name="Lipzen A."/>
            <person name="Meier-Kolthoff J.P."/>
            <person name="Ohm R.A."/>
            <person name="Otillar R.P."/>
            <person name="Pangilinan J."/>
            <person name="Peng Y."/>
            <person name="Rokas A."/>
            <person name="Rosa C.A."/>
            <person name="Scheuner C."/>
            <person name="Sibirny A.A."/>
            <person name="Slot J.C."/>
            <person name="Stielow J.B."/>
            <person name="Sun H."/>
            <person name="Kurtzman C.P."/>
            <person name="Blackwell M."/>
            <person name="Grigoriev I.V."/>
            <person name="Jeffries T.W."/>
        </authorList>
    </citation>
    <scope>NUCLEOTIDE SEQUENCE [LARGE SCALE GENOMIC DNA]</scope>
    <source>
        <strain evidence="5">NRRL Y-2460</strain>
    </source>
</reference>
<keyword evidence="5" id="KW-1185">Reference proteome</keyword>
<dbReference type="Gene3D" id="3.30.160.60">
    <property type="entry name" value="Classic Zinc Finger"/>
    <property type="match status" value="1"/>
</dbReference>
<evidence type="ECO:0000313" key="5">
    <source>
        <dbReference type="Proteomes" id="UP000094236"/>
    </source>
</evidence>
<keyword evidence="1" id="KW-0479">Metal-binding</keyword>
<dbReference type="GO" id="GO:0008270">
    <property type="term" value="F:zinc ion binding"/>
    <property type="evidence" value="ECO:0007669"/>
    <property type="project" value="UniProtKB-KW"/>
</dbReference>
<proteinExistence type="predicted"/>
<feature type="compositionally biased region" description="Polar residues" evidence="2">
    <location>
        <begin position="274"/>
        <end position="288"/>
    </location>
</feature>
<evidence type="ECO:0000313" key="4">
    <source>
        <dbReference type="EMBL" id="ODV94937.1"/>
    </source>
</evidence>
<evidence type="ECO:0000256" key="1">
    <source>
        <dbReference type="PROSITE-ProRule" id="PRU00042"/>
    </source>
</evidence>
<feature type="domain" description="C2H2-type" evidence="3">
    <location>
        <begin position="428"/>
        <end position="464"/>
    </location>
</feature>
<feature type="compositionally biased region" description="Acidic residues" evidence="2">
    <location>
        <begin position="86"/>
        <end position="96"/>
    </location>
</feature>
<dbReference type="STRING" id="669874.A0A1E4TT76"/>
<dbReference type="InterPro" id="IPR013087">
    <property type="entry name" value="Znf_C2H2_type"/>
</dbReference>
<evidence type="ECO:0000259" key="3">
    <source>
        <dbReference type="PROSITE" id="PS50157"/>
    </source>
</evidence>
<gene>
    <name evidence="4" type="ORF">PACTADRAFT_17612</name>
</gene>
<dbReference type="PROSITE" id="PS50157">
    <property type="entry name" value="ZINC_FINGER_C2H2_2"/>
    <property type="match status" value="1"/>
</dbReference>
<dbReference type="EMBL" id="KV454015">
    <property type="protein sequence ID" value="ODV94937.1"/>
    <property type="molecule type" value="Genomic_DNA"/>
</dbReference>
<feature type="region of interest" description="Disordered" evidence="2">
    <location>
        <begin position="251"/>
        <end position="339"/>
    </location>
</feature>
<feature type="region of interest" description="Disordered" evidence="2">
    <location>
        <begin position="86"/>
        <end position="112"/>
    </location>
</feature>
<dbReference type="SUPFAM" id="SSF81995">
    <property type="entry name" value="beta-sandwich domain of Sec23/24"/>
    <property type="match status" value="1"/>
</dbReference>
<feature type="region of interest" description="Disordered" evidence="2">
    <location>
        <begin position="131"/>
        <end position="174"/>
    </location>
</feature>